<evidence type="ECO:0000313" key="2">
    <source>
        <dbReference type="Proteomes" id="UP001281614"/>
    </source>
</evidence>
<accession>A0AAD9YPI5</accession>
<reference evidence="1" key="1">
    <citation type="submission" date="2023-02" db="EMBL/GenBank/DDBJ databases">
        <title>Colletotrichum kahawae CIFC_Que2 genome sequencing and assembly.</title>
        <authorList>
            <person name="Baroncelli R."/>
        </authorList>
    </citation>
    <scope>NUCLEOTIDE SEQUENCE</scope>
    <source>
        <strain evidence="1">CIFC_Que2</strain>
    </source>
</reference>
<organism evidence="1 2">
    <name type="scientific">Colletotrichum kahawae</name>
    <name type="common">Coffee berry disease fungus</name>
    <dbReference type="NCBI Taxonomy" id="34407"/>
    <lineage>
        <taxon>Eukaryota</taxon>
        <taxon>Fungi</taxon>
        <taxon>Dikarya</taxon>
        <taxon>Ascomycota</taxon>
        <taxon>Pezizomycotina</taxon>
        <taxon>Sordariomycetes</taxon>
        <taxon>Hypocreomycetidae</taxon>
        <taxon>Glomerellales</taxon>
        <taxon>Glomerellaceae</taxon>
        <taxon>Colletotrichum</taxon>
        <taxon>Colletotrichum gloeosporioides species complex</taxon>
    </lineage>
</organism>
<gene>
    <name evidence="1" type="ORF">CKAH01_13915</name>
</gene>
<comment type="caution">
    <text evidence="1">The sequence shown here is derived from an EMBL/GenBank/DDBJ whole genome shotgun (WGS) entry which is preliminary data.</text>
</comment>
<evidence type="ECO:0008006" key="3">
    <source>
        <dbReference type="Google" id="ProtNLM"/>
    </source>
</evidence>
<name>A0AAD9YPI5_COLKA</name>
<keyword evidence="2" id="KW-1185">Reference proteome</keyword>
<dbReference type="InterPro" id="IPR016024">
    <property type="entry name" value="ARM-type_fold"/>
</dbReference>
<dbReference type="Gene3D" id="1.25.10.10">
    <property type="entry name" value="Leucine-rich Repeat Variant"/>
    <property type="match status" value="1"/>
</dbReference>
<protein>
    <recommendedName>
        <fullName evidence="3">HEAT repeat domain-containing protein</fullName>
    </recommendedName>
</protein>
<dbReference type="Proteomes" id="UP001281614">
    <property type="component" value="Unassembled WGS sequence"/>
</dbReference>
<evidence type="ECO:0000313" key="1">
    <source>
        <dbReference type="EMBL" id="KAK2772619.1"/>
    </source>
</evidence>
<dbReference type="Pfam" id="PF13646">
    <property type="entry name" value="HEAT_2"/>
    <property type="match status" value="1"/>
</dbReference>
<dbReference type="AlphaFoldDB" id="A0AAD9YPI5"/>
<dbReference type="SUPFAM" id="SSF48371">
    <property type="entry name" value="ARM repeat"/>
    <property type="match status" value="1"/>
</dbReference>
<dbReference type="InterPro" id="IPR011989">
    <property type="entry name" value="ARM-like"/>
</dbReference>
<proteinExistence type="predicted"/>
<sequence length="73" mass="8047">MTTLVELFKDEDWHVRESAAKALGNQSTLSDATVAALVELFKDEDSDLTLSDATVAALVELFKHEDSDDAHRI</sequence>
<dbReference type="EMBL" id="VYYT01000066">
    <property type="protein sequence ID" value="KAK2772619.1"/>
    <property type="molecule type" value="Genomic_DNA"/>
</dbReference>